<sequence>MAREIDEAWIDEAIERYRRVEDLHAGFEKAVAAHTVSVHSPDQSIEVVVTAAGDIVDVRIHDGLRHREPSEFAREMRAVVTSAAEAARWAREKLHGEVFGSLRTLEEH</sequence>
<dbReference type="RefSeq" id="WP_043522717.1">
    <property type="nucleotide sequence ID" value="NZ_BAABKU010000008.1"/>
</dbReference>
<dbReference type="GO" id="GO:0003677">
    <property type="term" value="F:DNA binding"/>
    <property type="evidence" value="ECO:0007669"/>
    <property type="project" value="InterPro"/>
</dbReference>
<dbReference type="InterPro" id="IPR036894">
    <property type="entry name" value="YbaB-like_sf"/>
</dbReference>
<dbReference type="InterPro" id="IPR004401">
    <property type="entry name" value="YbaB/EbfC"/>
</dbReference>
<reference evidence="1 2" key="1">
    <citation type="submission" date="2014-10" db="EMBL/GenBank/DDBJ databases">
        <title>Draft genome sequence of Actinoplanes utahensis NRRL 12052.</title>
        <authorList>
            <person name="Velasco-Bucheli B."/>
            <person name="del Cerro C."/>
            <person name="Hormigo D."/>
            <person name="Garcia J.L."/>
            <person name="Acebal C."/>
            <person name="Arroyo M."/>
            <person name="de la Mata I."/>
        </authorList>
    </citation>
    <scope>NUCLEOTIDE SEQUENCE [LARGE SCALE GENOMIC DNA]</scope>
    <source>
        <strain evidence="1 2">NRRL 12052</strain>
    </source>
</reference>
<dbReference type="STRING" id="1869.MB27_04680"/>
<dbReference type="EMBL" id="JRTT01000004">
    <property type="protein sequence ID" value="KHD78613.1"/>
    <property type="molecule type" value="Genomic_DNA"/>
</dbReference>
<dbReference type="AlphaFoldDB" id="A0A0A6UUF6"/>
<dbReference type="SUPFAM" id="SSF82607">
    <property type="entry name" value="YbaB-like"/>
    <property type="match status" value="1"/>
</dbReference>
<protein>
    <recommendedName>
        <fullName evidence="3">YbaB/EbfC DNA-binding family protein</fullName>
    </recommendedName>
</protein>
<name>A0A0A6UUF6_ACTUT</name>
<gene>
    <name evidence="1" type="ORF">MB27_04680</name>
</gene>
<keyword evidence="2" id="KW-1185">Reference proteome</keyword>
<evidence type="ECO:0000313" key="1">
    <source>
        <dbReference type="EMBL" id="KHD78613.1"/>
    </source>
</evidence>
<dbReference type="Gene3D" id="3.30.1310.10">
    <property type="entry name" value="Nucleoid-associated protein YbaB-like domain"/>
    <property type="match status" value="1"/>
</dbReference>
<dbReference type="OrthoDB" id="3387211at2"/>
<evidence type="ECO:0000313" key="2">
    <source>
        <dbReference type="Proteomes" id="UP000054537"/>
    </source>
</evidence>
<accession>A0A0A6UUF6</accession>
<evidence type="ECO:0008006" key="3">
    <source>
        <dbReference type="Google" id="ProtNLM"/>
    </source>
</evidence>
<organism evidence="1 2">
    <name type="scientific">Actinoplanes utahensis</name>
    <dbReference type="NCBI Taxonomy" id="1869"/>
    <lineage>
        <taxon>Bacteria</taxon>
        <taxon>Bacillati</taxon>
        <taxon>Actinomycetota</taxon>
        <taxon>Actinomycetes</taxon>
        <taxon>Micromonosporales</taxon>
        <taxon>Micromonosporaceae</taxon>
        <taxon>Actinoplanes</taxon>
    </lineage>
</organism>
<dbReference type="Pfam" id="PF02575">
    <property type="entry name" value="YbaB_DNA_bd"/>
    <property type="match status" value="1"/>
</dbReference>
<comment type="caution">
    <text evidence="1">The sequence shown here is derived from an EMBL/GenBank/DDBJ whole genome shotgun (WGS) entry which is preliminary data.</text>
</comment>
<dbReference type="Proteomes" id="UP000054537">
    <property type="component" value="Unassembled WGS sequence"/>
</dbReference>
<dbReference type="eggNOG" id="ENOG5031MNN">
    <property type="taxonomic scope" value="Bacteria"/>
</dbReference>
<proteinExistence type="predicted"/>